<dbReference type="SUPFAM" id="SSF101756">
    <property type="entry name" value="Hypothetical protein YgiW"/>
    <property type="match status" value="1"/>
</dbReference>
<name>A0A511QEM4_9VIBR</name>
<proteinExistence type="predicted"/>
<accession>A0A511QEM4</accession>
<feature type="signal peptide" evidence="2">
    <location>
        <begin position="1"/>
        <end position="22"/>
    </location>
</feature>
<keyword evidence="1 2" id="KW-0732">Signal</keyword>
<dbReference type="InterPro" id="IPR005220">
    <property type="entry name" value="CarO-like"/>
</dbReference>
<evidence type="ECO:0000313" key="4">
    <source>
        <dbReference type="Proteomes" id="UP000321922"/>
    </source>
</evidence>
<dbReference type="RefSeq" id="WP_039981830.1">
    <property type="nucleotide sequence ID" value="NZ_BAOJ01000069.1"/>
</dbReference>
<protein>
    <submittedName>
        <fullName evidence="3">Uncharacterized protein</fullName>
    </submittedName>
</protein>
<evidence type="ECO:0000313" key="3">
    <source>
        <dbReference type="EMBL" id="GEM75748.1"/>
    </source>
</evidence>
<feature type="chain" id="PRO_5022094170" evidence="2">
    <location>
        <begin position="23"/>
        <end position="125"/>
    </location>
</feature>
<dbReference type="Pfam" id="PF04076">
    <property type="entry name" value="BOF"/>
    <property type="match status" value="1"/>
</dbReference>
<dbReference type="PANTHER" id="PTHR36571">
    <property type="entry name" value="PROTEIN YGIW"/>
    <property type="match status" value="1"/>
</dbReference>
<dbReference type="EMBL" id="BJXJ01000015">
    <property type="protein sequence ID" value="GEM75748.1"/>
    <property type="molecule type" value="Genomic_DNA"/>
</dbReference>
<evidence type="ECO:0000256" key="2">
    <source>
        <dbReference type="SAM" id="SignalP"/>
    </source>
</evidence>
<gene>
    <name evidence="3" type="ORF">VSA01S_18600</name>
</gene>
<dbReference type="AlphaFoldDB" id="A0A511QEM4"/>
<dbReference type="NCBIfam" id="NF033674">
    <property type="entry name" value="stress_OB_fold"/>
    <property type="match status" value="1"/>
</dbReference>
<evidence type="ECO:0000256" key="1">
    <source>
        <dbReference type="ARBA" id="ARBA00022729"/>
    </source>
</evidence>
<organism evidence="3 4">
    <name type="scientific">Vibrio sagamiensis NBRC 104589</name>
    <dbReference type="NCBI Taxonomy" id="1219064"/>
    <lineage>
        <taxon>Bacteria</taxon>
        <taxon>Pseudomonadati</taxon>
        <taxon>Pseudomonadota</taxon>
        <taxon>Gammaproteobacteria</taxon>
        <taxon>Vibrionales</taxon>
        <taxon>Vibrionaceae</taxon>
        <taxon>Vibrio</taxon>
    </lineage>
</organism>
<dbReference type="OrthoDB" id="598245at2"/>
<reference evidence="3 4" key="1">
    <citation type="submission" date="2019-07" db="EMBL/GenBank/DDBJ databases">
        <title>Whole genome shotgun sequence of Vibrio sagamiensis NBRC 104589.</title>
        <authorList>
            <person name="Hosoyama A."/>
            <person name="Uohara A."/>
            <person name="Ohji S."/>
            <person name="Ichikawa N."/>
        </authorList>
    </citation>
    <scope>NUCLEOTIDE SEQUENCE [LARGE SCALE GENOMIC DNA]</scope>
    <source>
        <strain evidence="3 4">NBRC 104589</strain>
    </source>
</reference>
<dbReference type="Proteomes" id="UP000321922">
    <property type="component" value="Unassembled WGS sequence"/>
</dbReference>
<sequence>MNKLFTLSTLVIALTTSGLASAGFNDGKTVASGGFNGPTQGVVLTAKEALDAVDDTPVKLTGNIVSSLGKKDYLFKDQSGEVVIEISQKRWQGQSVSPSDKVEILGEVDKDWNSVEIEVESIRKL</sequence>
<dbReference type="Gene3D" id="2.40.50.200">
    <property type="entry name" value="Bacterial OB-fold"/>
    <property type="match status" value="1"/>
</dbReference>
<keyword evidence="4" id="KW-1185">Reference proteome</keyword>
<dbReference type="InterPro" id="IPR036700">
    <property type="entry name" value="BOBF_sf"/>
</dbReference>
<comment type="caution">
    <text evidence="3">The sequence shown here is derived from an EMBL/GenBank/DDBJ whole genome shotgun (WGS) entry which is preliminary data.</text>
</comment>
<dbReference type="PANTHER" id="PTHR36571:SF1">
    <property type="entry name" value="PROTEIN YGIW"/>
    <property type="match status" value="1"/>
</dbReference>